<evidence type="ECO:0000313" key="2">
    <source>
        <dbReference type="EMBL" id="EDL91252.1"/>
    </source>
</evidence>
<gene>
    <name evidence="2" type="ORF">rCG_56486</name>
</gene>
<feature type="region of interest" description="Disordered" evidence="1">
    <location>
        <begin position="1"/>
        <end position="32"/>
    </location>
</feature>
<organism evidence="2 3">
    <name type="scientific">Rattus norvegicus</name>
    <name type="common">Rat</name>
    <dbReference type="NCBI Taxonomy" id="10116"/>
    <lineage>
        <taxon>Eukaryota</taxon>
        <taxon>Metazoa</taxon>
        <taxon>Chordata</taxon>
        <taxon>Craniata</taxon>
        <taxon>Vertebrata</taxon>
        <taxon>Euteleostomi</taxon>
        <taxon>Mammalia</taxon>
        <taxon>Eutheria</taxon>
        <taxon>Euarchontoglires</taxon>
        <taxon>Glires</taxon>
        <taxon>Rodentia</taxon>
        <taxon>Myomorpha</taxon>
        <taxon>Muroidea</taxon>
        <taxon>Muridae</taxon>
        <taxon>Murinae</taxon>
        <taxon>Rattus</taxon>
    </lineage>
</organism>
<reference evidence="3" key="1">
    <citation type="submission" date="2005-09" db="EMBL/GenBank/DDBJ databases">
        <authorList>
            <person name="Mural R.J."/>
            <person name="Li P.W."/>
            <person name="Adams M.D."/>
            <person name="Amanatides P.G."/>
            <person name="Baden-Tillson H."/>
            <person name="Barnstead M."/>
            <person name="Chin S.H."/>
            <person name="Dew I."/>
            <person name="Evans C.A."/>
            <person name="Ferriera S."/>
            <person name="Flanigan M."/>
            <person name="Fosler C."/>
            <person name="Glodek A."/>
            <person name="Gu Z."/>
            <person name="Holt R.A."/>
            <person name="Jennings D."/>
            <person name="Kraft C.L."/>
            <person name="Lu F."/>
            <person name="Nguyen T."/>
            <person name="Nusskern D.R."/>
            <person name="Pfannkoch C.M."/>
            <person name="Sitter C."/>
            <person name="Sutton G.G."/>
            <person name="Venter J.C."/>
            <person name="Wang Z."/>
            <person name="Woodage T."/>
            <person name="Zheng X.H."/>
            <person name="Zhong F."/>
        </authorList>
    </citation>
    <scope>NUCLEOTIDE SEQUENCE [LARGE SCALE GENOMIC DNA]</scope>
    <source>
        <strain>BN</strain>
        <strain evidence="3">Sprague-Dawley</strain>
    </source>
</reference>
<dbReference type="AlphaFoldDB" id="A6IAY4"/>
<dbReference type="Proteomes" id="UP000234681">
    <property type="component" value="Chromosome 4"/>
</dbReference>
<feature type="compositionally biased region" description="Basic residues" evidence="1">
    <location>
        <begin position="1"/>
        <end position="17"/>
    </location>
</feature>
<proteinExistence type="predicted"/>
<evidence type="ECO:0000256" key="1">
    <source>
        <dbReference type="SAM" id="MobiDB-lite"/>
    </source>
</evidence>
<protein>
    <submittedName>
        <fullName evidence="2">RCG56486</fullName>
    </submittedName>
</protein>
<sequence length="81" mass="8607">MRRTGPGGKRPKKKRGLGPRSPGVEADSFPRSTGLQRWGLSADVCSISVGSVSIPSELHPHSHLAGGVKCRCLQHMGSTFI</sequence>
<evidence type="ECO:0000313" key="3">
    <source>
        <dbReference type="Proteomes" id="UP000234681"/>
    </source>
</evidence>
<accession>A6IAY4</accession>
<dbReference type="EMBL" id="CH473957">
    <property type="protein sequence ID" value="EDL91252.1"/>
    <property type="molecule type" value="Genomic_DNA"/>
</dbReference>
<name>A6IAY4_RAT</name>